<dbReference type="Proteomes" id="UP000006265">
    <property type="component" value="Unassembled WGS sequence"/>
</dbReference>
<dbReference type="NCBIfam" id="TIGR03618">
    <property type="entry name" value="Rv1155_F420"/>
    <property type="match status" value="1"/>
</dbReference>
<dbReference type="InterPro" id="IPR012349">
    <property type="entry name" value="Split_barrel_FMN-bd"/>
</dbReference>
<dbReference type="GO" id="GO:0016627">
    <property type="term" value="F:oxidoreductase activity, acting on the CH-CH group of donors"/>
    <property type="evidence" value="ECO:0007669"/>
    <property type="project" value="TreeGrafter"/>
</dbReference>
<dbReference type="RefSeq" id="WP_005623181.1">
    <property type="nucleotide sequence ID" value="NZ_AMRA01000003.1"/>
</dbReference>
<sequence length="172" mass="19806">MGINERAKIVMTDEEIADFIERSRTATLATLLPDGRPHLVAMWYAVLDGEIWFETKAKSQKAVNIRRNPIVSVLIEDGHSYDKLRGVSIDGRAEIVDDPDTILRVGINVFERYTGPYSEEMRPFVDQMMHKRVCVRVIPTRIRSWDHRKLGMDPMPVSGYTAQYLRESLKDL</sequence>
<evidence type="ECO:0000313" key="4">
    <source>
        <dbReference type="Proteomes" id="UP000006265"/>
    </source>
</evidence>
<dbReference type="STRING" id="1122247.GCA_000379865_00731"/>
<dbReference type="InterPro" id="IPR052019">
    <property type="entry name" value="F420H2_bilvrd_red/Heme_oxyg"/>
</dbReference>
<dbReference type="Pfam" id="PF01243">
    <property type="entry name" value="PNPOx_N"/>
    <property type="match status" value="1"/>
</dbReference>
<dbReference type="PANTHER" id="PTHR35176:SF6">
    <property type="entry name" value="HEME OXYGENASE HI_0854-RELATED"/>
    <property type="match status" value="1"/>
</dbReference>
<dbReference type="PATRIC" id="fig|1122247.3.peg.60"/>
<comment type="caution">
    <text evidence="3">The sequence shown here is derived from an EMBL/GenBank/DDBJ whole genome shotgun (WGS) entry which is preliminary data.</text>
</comment>
<dbReference type="OrthoDB" id="158738at2"/>
<name>K5BDK0_MYCHD</name>
<proteinExistence type="predicted"/>
<dbReference type="Gene3D" id="2.30.110.10">
    <property type="entry name" value="Electron Transport, Fmn-binding Protein, Chain A"/>
    <property type="match status" value="1"/>
</dbReference>
<gene>
    <name evidence="3" type="ORF">C731_0065</name>
</gene>
<feature type="domain" description="Pyridoxamine 5'-phosphate oxidase N-terminal" evidence="2">
    <location>
        <begin position="13"/>
        <end position="145"/>
    </location>
</feature>
<dbReference type="eggNOG" id="COG3871">
    <property type="taxonomic scope" value="Bacteria"/>
</dbReference>
<dbReference type="GO" id="GO:0070967">
    <property type="term" value="F:coenzyme F420 binding"/>
    <property type="evidence" value="ECO:0007669"/>
    <property type="project" value="TreeGrafter"/>
</dbReference>
<dbReference type="GO" id="GO:0005829">
    <property type="term" value="C:cytosol"/>
    <property type="evidence" value="ECO:0007669"/>
    <property type="project" value="TreeGrafter"/>
</dbReference>
<dbReference type="PANTHER" id="PTHR35176">
    <property type="entry name" value="HEME OXYGENASE HI_0854-RELATED"/>
    <property type="match status" value="1"/>
</dbReference>
<reference evidence="3 4" key="1">
    <citation type="journal article" date="2012" name="J. Bacteriol.">
        <title>Genome sequence of Mycobacterium hassiacum DSM 44199, a rare source of heat-stable mycobacterial proteins.</title>
        <authorList>
            <person name="Tiago I."/>
            <person name="Maranha A."/>
            <person name="Mendes V."/>
            <person name="Alarico S."/>
            <person name="Moynihan P.J."/>
            <person name="Clarke A.J."/>
            <person name="Macedo-Ribeiro S."/>
            <person name="Pereira P.J."/>
            <person name="Empadinhas N."/>
        </authorList>
    </citation>
    <scope>NUCLEOTIDE SEQUENCE [LARGE SCALE GENOMIC DNA]</scope>
    <source>
        <strain evidence="4">DSM 44199 / CIP 105218 / JCM 12690 / 3849</strain>
    </source>
</reference>
<dbReference type="SUPFAM" id="SSF50475">
    <property type="entry name" value="FMN-binding split barrel"/>
    <property type="match status" value="1"/>
</dbReference>
<accession>K5BDK0</accession>
<evidence type="ECO:0000259" key="2">
    <source>
        <dbReference type="Pfam" id="PF01243"/>
    </source>
</evidence>
<dbReference type="EMBL" id="AMRA01000003">
    <property type="protein sequence ID" value="EKF25915.1"/>
    <property type="molecule type" value="Genomic_DNA"/>
</dbReference>
<evidence type="ECO:0000313" key="3">
    <source>
        <dbReference type="EMBL" id="EKF25915.1"/>
    </source>
</evidence>
<evidence type="ECO:0000256" key="1">
    <source>
        <dbReference type="ARBA" id="ARBA00023002"/>
    </source>
</evidence>
<keyword evidence="4" id="KW-1185">Reference proteome</keyword>
<dbReference type="InterPro" id="IPR019920">
    <property type="entry name" value="F420-binding_dom_put"/>
</dbReference>
<protein>
    <submittedName>
        <fullName evidence="3">PPOX class putative F420-dependent enzyme family protein</fullName>
    </submittedName>
</protein>
<dbReference type="AlphaFoldDB" id="K5BDK0"/>
<dbReference type="InterPro" id="IPR011576">
    <property type="entry name" value="Pyridox_Oxase_N"/>
</dbReference>
<organism evidence="3 4">
    <name type="scientific">Mycolicibacterium hassiacum (strain DSM 44199 / CIP 105218 / JCM 12690 / 3849)</name>
    <name type="common">Mycobacterium hassiacum</name>
    <dbReference type="NCBI Taxonomy" id="1122247"/>
    <lineage>
        <taxon>Bacteria</taxon>
        <taxon>Bacillati</taxon>
        <taxon>Actinomycetota</taxon>
        <taxon>Actinomycetes</taxon>
        <taxon>Mycobacteriales</taxon>
        <taxon>Mycobacteriaceae</taxon>
        <taxon>Mycolicibacterium</taxon>
    </lineage>
</organism>
<keyword evidence="1" id="KW-0560">Oxidoreductase</keyword>